<dbReference type="GO" id="GO:0005524">
    <property type="term" value="F:ATP binding"/>
    <property type="evidence" value="ECO:0007669"/>
    <property type="project" value="UniProtKB-KW"/>
</dbReference>
<dbReference type="InterPro" id="IPR050267">
    <property type="entry name" value="Anti-sigma-factor_SerPK"/>
</dbReference>
<keyword evidence="1" id="KW-0808">Transferase</keyword>
<dbReference type="SUPFAM" id="SSF55874">
    <property type="entry name" value="ATPase domain of HSP90 chaperone/DNA topoisomerase II/histidine kinase"/>
    <property type="match status" value="1"/>
</dbReference>
<name>A0A4Z0H7U6_9ACTN</name>
<evidence type="ECO:0000256" key="2">
    <source>
        <dbReference type="SAM" id="MobiDB-lite"/>
    </source>
</evidence>
<dbReference type="AlphaFoldDB" id="A0A4Z0H7U6"/>
<evidence type="ECO:0000313" key="4">
    <source>
        <dbReference type="EMBL" id="TGB07101.1"/>
    </source>
</evidence>
<feature type="domain" description="Histidine kinase/HSP90-like ATPase" evidence="3">
    <location>
        <begin position="17"/>
        <end position="129"/>
    </location>
</feature>
<feature type="region of interest" description="Disordered" evidence="2">
    <location>
        <begin position="82"/>
        <end position="101"/>
    </location>
</feature>
<dbReference type="Pfam" id="PF13581">
    <property type="entry name" value="HATPase_c_2"/>
    <property type="match status" value="1"/>
</dbReference>
<keyword evidence="4" id="KW-0067">ATP-binding</keyword>
<evidence type="ECO:0000259" key="3">
    <source>
        <dbReference type="Pfam" id="PF13581"/>
    </source>
</evidence>
<dbReference type="InterPro" id="IPR003594">
    <property type="entry name" value="HATPase_dom"/>
</dbReference>
<dbReference type="PANTHER" id="PTHR35526:SF3">
    <property type="entry name" value="ANTI-SIGMA-F FACTOR RSBW"/>
    <property type="match status" value="1"/>
</dbReference>
<sequence length="141" mass="14772">MDEYMSSPRVWGLMCPGSLEEVTRARHWTRDILSGHPCADDAELIVGELGANALVHTTSGGDTGSFHITLSLSPQAVTVSVTDAGGHPDQPQATQAAEDDTHGRGLSIVMTLACRLNITGNQHGRTVTAELHSPAEGATAC</sequence>
<dbReference type="EMBL" id="SRID01000157">
    <property type="protein sequence ID" value="TGB07101.1"/>
    <property type="molecule type" value="Genomic_DNA"/>
</dbReference>
<keyword evidence="4" id="KW-0547">Nucleotide-binding</keyword>
<dbReference type="CDD" id="cd16936">
    <property type="entry name" value="HATPase_RsbW-like"/>
    <property type="match status" value="1"/>
</dbReference>
<keyword evidence="5" id="KW-1185">Reference proteome</keyword>
<gene>
    <name evidence="4" type="ORF">E4099_17535</name>
</gene>
<keyword evidence="1" id="KW-0723">Serine/threonine-protein kinase</keyword>
<dbReference type="Gene3D" id="3.30.565.10">
    <property type="entry name" value="Histidine kinase-like ATPase, C-terminal domain"/>
    <property type="match status" value="1"/>
</dbReference>
<dbReference type="PANTHER" id="PTHR35526">
    <property type="entry name" value="ANTI-SIGMA-F FACTOR RSBW-RELATED"/>
    <property type="match status" value="1"/>
</dbReference>
<dbReference type="GO" id="GO:0004674">
    <property type="term" value="F:protein serine/threonine kinase activity"/>
    <property type="evidence" value="ECO:0007669"/>
    <property type="project" value="UniProtKB-KW"/>
</dbReference>
<reference evidence="4 5" key="1">
    <citation type="submission" date="2019-03" db="EMBL/GenBank/DDBJ databases">
        <authorList>
            <person name="Gonzalez-Pimentel J.L."/>
        </authorList>
    </citation>
    <scope>NUCLEOTIDE SEQUENCE [LARGE SCALE GENOMIC DNA]</scope>
    <source>
        <strain evidence="4 5">JCM 31289</strain>
    </source>
</reference>
<keyword evidence="1" id="KW-0418">Kinase</keyword>
<organism evidence="4 5">
    <name type="scientific">Streptomyces palmae</name>
    <dbReference type="NCBI Taxonomy" id="1701085"/>
    <lineage>
        <taxon>Bacteria</taxon>
        <taxon>Bacillati</taxon>
        <taxon>Actinomycetota</taxon>
        <taxon>Actinomycetes</taxon>
        <taxon>Kitasatosporales</taxon>
        <taxon>Streptomycetaceae</taxon>
        <taxon>Streptomyces</taxon>
    </lineage>
</organism>
<dbReference type="Proteomes" id="UP000297948">
    <property type="component" value="Unassembled WGS sequence"/>
</dbReference>
<protein>
    <submittedName>
        <fullName evidence="4">ATP-binding protein</fullName>
    </submittedName>
</protein>
<dbReference type="OrthoDB" id="3871793at2"/>
<evidence type="ECO:0000313" key="5">
    <source>
        <dbReference type="Proteomes" id="UP000297948"/>
    </source>
</evidence>
<proteinExistence type="predicted"/>
<accession>A0A4Z0H7U6</accession>
<dbReference type="InterPro" id="IPR036890">
    <property type="entry name" value="HATPase_C_sf"/>
</dbReference>
<comment type="caution">
    <text evidence="4">The sequence shown here is derived from an EMBL/GenBank/DDBJ whole genome shotgun (WGS) entry which is preliminary data.</text>
</comment>
<evidence type="ECO:0000256" key="1">
    <source>
        <dbReference type="ARBA" id="ARBA00022527"/>
    </source>
</evidence>